<reference evidence="2 3" key="1">
    <citation type="submission" date="2014-03" db="EMBL/GenBank/DDBJ databases">
        <title>Genomics of Bifidobacteria.</title>
        <authorList>
            <person name="Ventura M."/>
            <person name="Milani C."/>
            <person name="Lugli G.A."/>
        </authorList>
    </citation>
    <scope>NUCLEOTIDE SEQUENCE [LARGE SCALE GENOMIC DNA]</scope>
    <source>
        <strain evidence="2 3">LMG 21775</strain>
    </source>
</reference>
<dbReference type="InterPro" id="IPR052158">
    <property type="entry name" value="INH-QAR"/>
</dbReference>
<protein>
    <submittedName>
        <fullName evidence="2">Putative amidotransferase</fullName>
        <ecNumber evidence="2">4.2.1.103</ecNumber>
    </submittedName>
</protein>
<dbReference type="RefSeq" id="WP_033495687.1">
    <property type="nucleotide sequence ID" value="NZ_BAABVZ010000001.1"/>
</dbReference>
<keyword evidence="2" id="KW-0808">Transferase</keyword>
<dbReference type="InterPro" id="IPR029062">
    <property type="entry name" value="Class_I_gatase-like"/>
</dbReference>
<dbReference type="InterPro" id="IPR002818">
    <property type="entry name" value="DJ-1/PfpI"/>
</dbReference>
<gene>
    <name evidence="2" type="ORF">BPSY_0445</name>
</gene>
<dbReference type="GeneID" id="98299651"/>
<evidence type="ECO:0000313" key="2">
    <source>
        <dbReference type="EMBL" id="KFI83349.1"/>
    </source>
</evidence>
<keyword evidence="3" id="KW-1185">Reference proteome</keyword>
<dbReference type="OrthoDB" id="3992151at2"/>
<dbReference type="STRING" id="218140.BPSY_0445"/>
<evidence type="ECO:0000313" key="3">
    <source>
        <dbReference type="Proteomes" id="UP000029050"/>
    </source>
</evidence>
<dbReference type="GO" id="GO:0016740">
    <property type="term" value="F:transferase activity"/>
    <property type="evidence" value="ECO:0007669"/>
    <property type="project" value="UniProtKB-KW"/>
</dbReference>
<keyword evidence="2" id="KW-0456">Lyase</keyword>
<feature type="domain" description="DJ-1/PfpI" evidence="1">
    <location>
        <begin position="3"/>
        <end position="171"/>
    </location>
</feature>
<dbReference type="PANTHER" id="PTHR43130">
    <property type="entry name" value="ARAC-FAMILY TRANSCRIPTIONAL REGULATOR"/>
    <property type="match status" value="1"/>
</dbReference>
<dbReference type="PANTHER" id="PTHR43130:SF15">
    <property type="entry name" value="THIJ_PFPI FAMILY PROTEIN (AFU_ORTHOLOGUE AFUA_5G14240)"/>
    <property type="match status" value="1"/>
</dbReference>
<proteinExistence type="predicted"/>
<dbReference type="Pfam" id="PF01965">
    <property type="entry name" value="DJ-1_PfpI"/>
    <property type="match status" value="1"/>
</dbReference>
<dbReference type="GO" id="GO:0050549">
    <property type="term" value="F:cyclohexyl-isocyanide hydratase activity"/>
    <property type="evidence" value="ECO:0007669"/>
    <property type="project" value="UniProtKB-EC"/>
</dbReference>
<name>A0A087CJ99_9BIFI</name>
<dbReference type="SUPFAM" id="SSF52317">
    <property type="entry name" value="Class I glutamine amidotransferase-like"/>
    <property type="match status" value="1"/>
</dbReference>
<dbReference type="AlphaFoldDB" id="A0A087CJ99"/>
<comment type="caution">
    <text evidence="2">The sequence shown here is derived from an EMBL/GenBank/DDBJ whole genome shotgun (WGS) entry which is preliminary data.</text>
</comment>
<dbReference type="EC" id="4.2.1.103" evidence="2"/>
<dbReference type="Gene3D" id="3.40.50.880">
    <property type="match status" value="1"/>
</dbReference>
<dbReference type="CDD" id="cd03139">
    <property type="entry name" value="GATase1_PfpI_2"/>
    <property type="match status" value="1"/>
</dbReference>
<dbReference type="Proteomes" id="UP000029050">
    <property type="component" value="Unassembled WGS sequence"/>
</dbReference>
<sequence>MKDIAILLFDGFEPLDVYGPAEVFGCIERLDTSGKAPHVIYCSLEGGIVHGSFNTDVQTIALSAVQDGVTMLIPGGPGTRVLVKDQEFLRTLRQQLPRFSQLLTVCTGSAVLAATGAIDGRRATSNKRSFTWVTSVREEVHWIGHARWVIDGDLVSSSGVSAGIDMALDVTARSYGRAFAQSLSTVIEYVWNDKSEEDPFAAV</sequence>
<evidence type="ECO:0000259" key="1">
    <source>
        <dbReference type="Pfam" id="PF01965"/>
    </source>
</evidence>
<dbReference type="eggNOG" id="COG0693">
    <property type="taxonomic scope" value="Bacteria"/>
</dbReference>
<organism evidence="2 3">
    <name type="scientific">Bifidobacterium psychraerophilum</name>
    <dbReference type="NCBI Taxonomy" id="218140"/>
    <lineage>
        <taxon>Bacteria</taxon>
        <taxon>Bacillati</taxon>
        <taxon>Actinomycetota</taxon>
        <taxon>Actinomycetes</taxon>
        <taxon>Bifidobacteriales</taxon>
        <taxon>Bifidobacteriaceae</taxon>
        <taxon>Bifidobacterium</taxon>
    </lineage>
</organism>
<accession>A0A087CJ99</accession>
<dbReference type="EMBL" id="JGZI01000007">
    <property type="protein sequence ID" value="KFI83349.1"/>
    <property type="molecule type" value="Genomic_DNA"/>
</dbReference>